<evidence type="ECO:0000256" key="3">
    <source>
        <dbReference type="ARBA" id="ARBA00023002"/>
    </source>
</evidence>
<accession>A0A646KI22</accession>
<keyword evidence="10" id="KW-1185">Reference proteome</keyword>
<dbReference type="InterPro" id="IPR036249">
    <property type="entry name" value="Thioredoxin-like_sf"/>
</dbReference>
<keyword evidence="7" id="KW-0812">Transmembrane</keyword>
<protein>
    <submittedName>
        <fullName evidence="9">Disulfide bond formation protein DsbA</fullName>
    </submittedName>
</protein>
<evidence type="ECO:0000313" key="10">
    <source>
        <dbReference type="Proteomes" id="UP000419138"/>
    </source>
</evidence>
<name>A0A646KI22_STRJU</name>
<organism evidence="9 10">
    <name type="scientific">Streptomyces jumonjinensis</name>
    <dbReference type="NCBI Taxonomy" id="1945"/>
    <lineage>
        <taxon>Bacteria</taxon>
        <taxon>Bacillati</taxon>
        <taxon>Actinomycetota</taxon>
        <taxon>Actinomycetes</taxon>
        <taxon>Kitasatosporales</taxon>
        <taxon>Streptomycetaceae</taxon>
        <taxon>Streptomyces</taxon>
    </lineage>
</organism>
<dbReference type="SUPFAM" id="SSF52833">
    <property type="entry name" value="Thioredoxin-like"/>
    <property type="match status" value="1"/>
</dbReference>
<dbReference type="EMBL" id="VCLA01000136">
    <property type="protein sequence ID" value="MQT01711.1"/>
    <property type="molecule type" value="Genomic_DNA"/>
</dbReference>
<evidence type="ECO:0000256" key="5">
    <source>
        <dbReference type="ARBA" id="ARBA00023284"/>
    </source>
</evidence>
<gene>
    <name evidence="9" type="ORF">FF041_16285</name>
</gene>
<dbReference type="OrthoDB" id="117402at2"/>
<evidence type="ECO:0000256" key="2">
    <source>
        <dbReference type="ARBA" id="ARBA00022729"/>
    </source>
</evidence>
<evidence type="ECO:0000256" key="1">
    <source>
        <dbReference type="ARBA" id="ARBA00005791"/>
    </source>
</evidence>
<evidence type="ECO:0000256" key="6">
    <source>
        <dbReference type="SAM" id="MobiDB-lite"/>
    </source>
</evidence>
<dbReference type="Proteomes" id="UP000419138">
    <property type="component" value="Unassembled WGS sequence"/>
</dbReference>
<evidence type="ECO:0000256" key="4">
    <source>
        <dbReference type="ARBA" id="ARBA00023157"/>
    </source>
</evidence>
<keyword evidence="7" id="KW-1133">Transmembrane helix</keyword>
<feature type="transmembrane region" description="Helical" evidence="7">
    <location>
        <begin position="12"/>
        <end position="32"/>
    </location>
</feature>
<dbReference type="PANTHER" id="PTHR13887:SF14">
    <property type="entry name" value="DISULFIDE BOND FORMATION PROTEIN D"/>
    <property type="match status" value="1"/>
</dbReference>
<keyword evidence="5" id="KW-0676">Redox-active center</keyword>
<dbReference type="AlphaFoldDB" id="A0A646KI22"/>
<dbReference type="InterPro" id="IPR012336">
    <property type="entry name" value="Thioredoxin-like_fold"/>
</dbReference>
<evidence type="ECO:0000259" key="8">
    <source>
        <dbReference type="PROSITE" id="PS51352"/>
    </source>
</evidence>
<proteinExistence type="inferred from homology"/>
<evidence type="ECO:0000313" key="9">
    <source>
        <dbReference type="EMBL" id="MQT01711.1"/>
    </source>
</evidence>
<dbReference type="Gene3D" id="3.40.30.10">
    <property type="entry name" value="Glutaredoxin"/>
    <property type="match status" value="1"/>
</dbReference>
<feature type="region of interest" description="Disordered" evidence="6">
    <location>
        <begin position="231"/>
        <end position="252"/>
    </location>
</feature>
<keyword evidence="4" id="KW-1015">Disulfide bond</keyword>
<sequence>MSDESRTVNRSPVVIAVVAIIVLALGFASFVADMTGPAQRSQEVESWPGDDVMWEAYGRLEEGDPLAVGRVDAPVVMIEYADFRCGYCGKFARDIEPELIRRYVDTGVLRIEWRNFPVLGAESEDAARAGWAAGQQGRFWEFHSLAYARGAEFEGFSESRLKKLAKKAGVSDPDRFATDMHSRVADGWIGNDQGEAEKLGVVSTPTFLINGRPIVGAQSLDVFVEAIEDAHDRPWGPAGPSRGADSPSPPGH</sequence>
<keyword evidence="7" id="KW-0472">Membrane</keyword>
<comment type="caution">
    <text evidence="9">The sequence shown here is derived from an EMBL/GenBank/DDBJ whole genome shotgun (WGS) entry which is preliminary data.</text>
</comment>
<dbReference type="PANTHER" id="PTHR13887">
    <property type="entry name" value="GLUTATHIONE S-TRANSFERASE KAPPA"/>
    <property type="match status" value="1"/>
</dbReference>
<comment type="similarity">
    <text evidence="1">Belongs to the thioredoxin family. DsbA subfamily.</text>
</comment>
<feature type="domain" description="Thioredoxin" evidence="8">
    <location>
        <begin position="33"/>
        <end position="232"/>
    </location>
</feature>
<dbReference type="Pfam" id="PF13462">
    <property type="entry name" value="Thioredoxin_4"/>
    <property type="match status" value="1"/>
</dbReference>
<keyword evidence="3" id="KW-0560">Oxidoreductase</keyword>
<evidence type="ECO:0000256" key="7">
    <source>
        <dbReference type="SAM" id="Phobius"/>
    </source>
</evidence>
<keyword evidence="2" id="KW-0732">Signal</keyword>
<reference evidence="9 10" key="1">
    <citation type="submission" date="2019-05" db="EMBL/GenBank/DDBJ databases">
        <title>Comparative genomics and metabolomics analyses of clavulanic acid producing Streptomyces species provides insight into specialized metabolism and evolution of beta-lactam biosynthetic gene clusters.</title>
        <authorList>
            <person name="Moore M.A."/>
            <person name="Cruz-Morales P."/>
            <person name="Barona Gomez F."/>
            <person name="Kapil T."/>
        </authorList>
    </citation>
    <scope>NUCLEOTIDE SEQUENCE [LARGE SCALE GENOMIC DNA]</scope>
    <source>
        <strain evidence="9 10">NRRL 5741</strain>
    </source>
</reference>
<dbReference type="InterPro" id="IPR013766">
    <property type="entry name" value="Thioredoxin_domain"/>
</dbReference>
<dbReference type="GO" id="GO:0016491">
    <property type="term" value="F:oxidoreductase activity"/>
    <property type="evidence" value="ECO:0007669"/>
    <property type="project" value="UniProtKB-KW"/>
</dbReference>
<dbReference type="PROSITE" id="PS51352">
    <property type="entry name" value="THIOREDOXIN_2"/>
    <property type="match status" value="1"/>
</dbReference>